<gene>
    <name evidence="1" type="ORF">BDN72DRAFT_839403</name>
</gene>
<protein>
    <submittedName>
        <fullName evidence="1">Uncharacterized protein</fullName>
    </submittedName>
</protein>
<dbReference type="EMBL" id="ML208317">
    <property type="protein sequence ID" value="TFK70198.1"/>
    <property type="molecule type" value="Genomic_DNA"/>
</dbReference>
<name>A0ACD3AWS0_9AGAR</name>
<proteinExistence type="predicted"/>
<sequence length="235" mass="25979">MDGDERYRDGELAGQDKDRMQRLRHQYLLDQAASAHGSAGSDLPAQAIPLGSEAYKVVTVLYRGVLEQRFMRVPPVDREEHDSHEVPDEEADTEENCQLPSVAPLLIALGTPDESMIAITNISYNLSTVKDFEEPAEFFAEEAYLQQIIQESKERTAARARKIDDEAYGAGTAQDVISSSNRRTKPEGNWAVGDRAVSALKAFKKVVHIRSGWKGATSRRPNSTNIPTRAPSLPA</sequence>
<evidence type="ECO:0000313" key="1">
    <source>
        <dbReference type="EMBL" id="TFK70198.1"/>
    </source>
</evidence>
<dbReference type="Proteomes" id="UP000308600">
    <property type="component" value="Unassembled WGS sequence"/>
</dbReference>
<evidence type="ECO:0000313" key="2">
    <source>
        <dbReference type="Proteomes" id="UP000308600"/>
    </source>
</evidence>
<reference evidence="1 2" key="1">
    <citation type="journal article" date="2019" name="Nat. Ecol. Evol.">
        <title>Megaphylogeny resolves global patterns of mushroom evolution.</title>
        <authorList>
            <person name="Varga T."/>
            <person name="Krizsan K."/>
            <person name="Foldi C."/>
            <person name="Dima B."/>
            <person name="Sanchez-Garcia M."/>
            <person name="Sanchez-Ramirez S."/>
            <person name="Szollosi G.J."/>
            <person name="Szarkandi J.G."/>
            <person name="Papp V."/>
            <person name="Albert L."/>
            <person name="Andreopoulos W."/>
            <person name="Angelini C."/>
            <person name="Antonin V."/>
            <person name="Barry K.W."/>
            <person name="Bougher N.L."/>
            <person name="Buchanan P."/>
            <person name="Buyck B."/>
            <person name="Bense V."/>
            <person name="Catcheside P."/>
            <person name="Chovatia M."/>
            <person name="Cooper J."/>
            <person name="Damon W."/>
            <person name="Desjardin D."/>
            <person name="Finy P."/>
            <person name="Geml J."/>
            <person name="Haridas S."/>
            <person name="Hughes K."/>
            <person name="Justo A."/>
            <person name="Karasinski D."/>
            <person name="Kautmanova I."/>
            <person name="Kiss B."/>
            <person name="Kocsube S."/>
            <person name="Kotiranta H."/>
            <person name="LaButti K.M."/>
            <person name="Lechner B.E."/>
            <person name="Liimatainen K."/>
            <person name="Lipzen A."/>
            <person name="Lukacs Z."/>
            <person name="Mihaltcheva S."/>
            <person name="Morgado L.N."/>
            <person name="Niskanen T."/>
            <person name="Noordeloos M.E."/>
            <person name="Ohm R.A."/>
            <person name="Ortiz-Santana B."/>
            <person name="Ovrebo C."/>
            <person name="Racz N."/>
            <person name="Riley R."/>
            <person name="Savchenko A."/>
            <person name="Shiryaev A."/>
            <person name="Soop K."/>
            <person name="Spirin V."/>
            <person name="Szebenyi C."/>
            <person name="Tomsovsky M."/>
            <person name="Tulloss R.E."/>
            <person name="Uehling J."/>
            <person name="Grigoriev I.V."/>
            <person name="Vagvolgyi C."/>
            <person name="Papp T."/>
            <person name="Martin F.M."/>
            <person name="Miettinen O."/>
            <person name="Hibbett D.S."/>
            <person name="Nagy L.G."/>
        </authorList>
    </citation>
    <scope>NUCLEOTIDE SEQUENCE [LARGE SCALE GENOMIC DNA]</scope>
    <source>
        <strain evidence="1 2">NL-1719</strain>
    </source>
</reference>
<organism evidence="1 2">
    <name type="scientific">Pluteus cervinus</name>
    <dbReference type="NCBI Taxonomy" id="181527"/>
    <lineage>
        <taxon>Eukaryota</taxon>
        <taxon>Fungi</taxon>
        <taxon>Dikarya</taxon>
        <taxon>Basidiomycota</taxon>
        <taxon>Agaricomycotina</taxon>
        <taxon>Agaricomycetes</taxon>
        <taxon>Agaricomycetidae</taxon>
        <taxon>Agaricales</taxon>
        <taxon>Pluteineae</taxon>
        <taxon>Pluteaceae</taxon>
        <taxon>Pluteus</taxon>
    </lineage>
</organism>
<accession>A0ACD3AWS0</accession>
<keyword evidence="2" id="KW-1185">Reference proteome</keyword>